<dbReference type="OrthoDB" id="2431547at2759"/>
<dbReference type="PANTHER" id="PTHR24559">
    <property type="entry name" value="TRANSPOSON TY3-I GAG-POL POLYPROTEIN"/>
    <property type="match status" value="1"/>
</dbReference>
<dbReference type="EMBL" id="AVOT02000985">
    <property type="protein sequence ID" value="MBW0465241.1"/>
    <property type="molecule type" value="Genomic_DNA"/>
</dbReference>
<dbReference type="InterPro" id="IPR000477">
    <property type="entry name" value="RT_dom"/>
</dbReference>
<feature type="domain" description="Reverse transcriptase" evidence="1">
    <location>
        <begin position="87"/>
        <end position="212"/>
    </location>
</feature>
<name>A0A9Q3BGH2_9BASI</name>
<keyword evidence="3" id="KW-1185">Reference proteome</keyword>
<dbReference type="InterPro" id="IPR043128">
    <property type="entry name" value="Rev_trsase/Diguanyl_cyclase"/>
</dbReference>
<evidence type="ECO:0000313" key="3">
    <source>
        <dbReference type="Proteomes" id="UP000765509"/>
    </source>
</evidence>
<reference evidence="2" key="1">
    <citation type="submission" date="2021-03" db="EMBL/GenBank/DDBJ databases">
        <title>Draft genome sequence of rust myrtle Austropuccinia psidii MF-1, a brazilian biotype.</title>
        <authorList>
            <person name="Quecine M.C."/>
            <person name="Pachon D.M.R."/>
            <person name="Bonatelli M.L."/>
            <person name="Correr F.H."/>
            <person name="Franceschini L.M."/>
            <person name="Leite T.F."/>
            <person name="Margarido G.R.A."/>
            <person name="Almeida C.A."/>
            <person name="Ferrarezi J.A."/>
            <person name="Labate C.A."/>
        </authorList>
    </citation>
    <scope>NUCLEOTIDE SEQUENCE</scope>
    <source>
        <strain evidence="2">MF-1</strain>
    </source>
</reference>
<evidence type="ECO:0000313" key="2">
    <source>
        <dbReference type="EMBL" id="MBW0465241.1"/>
    </source>
</evidence>
<dbReference type="SUPFAM" id="SSF56672">
    <property type="entry name" value="DNA/RNA polymerases"/>
    <property type="match status" value="1"/>
</dbReference>
<dbReference type="Pfam" id="PF00078">
    <property type="entry name" value="RVT_1"/>
    <property type="match status" value="1"/>
</dbReference>
<dbReference type="CDD" id="cd01647">
    <property type="entry name" value="RT_LTR"/>
    <property type="match status" value="1"/>
</dbReference>
<accession>A0A9Q3BGH2</accession>
<dbReference type="Gene3D" id="3.10.10.10">
    <property type="entry name" value="HIV Type 1 Reverse Transcriptase, subunit A, domain 1"/>
    <property type="match status" value="1"/>
</dbReference>
<comment type="caution">
    <text evidence="2">The sequence shown here is derived from an EMBL/GenBank/DDBJ whole genome shotgun (WGS) entry which is preliminary data.</text>
</comment>
<sequence>MKVVPSAYHHYLDVFSNFRAEKPPPDHACGHHIKLEGFLPPVGVIYPLSNQESDTLRDYILENLEKGFIGPSSSSTGAPLVFVKEKDGGLHLCIYYHKLNAVTRKKKYTLPPINQLLTVFNGFSIFSKIDLGDPYHLLKTKGGDEHLTAFRTKYSSYAYLVMPFGLTKAPSSFQNLSNDIFSDLSDIYVVVFLDDIIGFSKSEEEHVTHVSIGLCRLRLCSFL</sequence>
<dbReference type="Proteomes" id="UP000765509">
    <property type="component" value="Unassembled WGS sequence"/>
</dbReference>
<dbReference type="AlphaFoldDB" id="A0A9Q3BGH2"/>
<evidence type="ECO:0000259" key="1">
    <source>
        <dbReference type="Pfam" id="PF00078"/>
    </source>
</evidence>
<dbReference type="PANTHER" id="PTHR24559:SF440">
    <property type="entry name" value="RIBONUCLEASE H"/>
    <property type="match status" value="1"/>
</dbReference>
<gene>
    <name evidence="2" type="ORF">O181_004956</name>
</gene>
<proteinExistence type="predicted"/>
<organism evidence="2 3">
    <name type="scientific">Austropuccinia psidii MF-1</name>
    <dbReference type="NCBI Taxonomy" id="1389203"/>
    <lineage>
        <taxon>Eukaryota</taxon>
        <taxon>Fungi</taxon>
        <taxon>Dikarya</taxon>
        <taxon>Basidiomycota</taxon>
        <taxon>Pucciniomycotina</taxon>
        <taxon>Pucciniomycetes</taxon>
        <taxon>Pucciniales</taxon>
        <taxon>Sphaerophragmiaceae</taxon>
        <taxon>Austropuccinia</taxon>
    </lineage>
</organism>
<dbReference type="InterPro" id="IPR053134">
    <property type="entry name" value="RNA-dir_DNA_polymerase"/>
</dbReference>
<dbReference type="InterPro" id="IPR043502">
    <property type="entry name" value="DNA/RNA_pol_sf"/>
</dbReference>
<protein>
    <recommendedName>
        <fullName evidence="1">Reverse transcriptase domain-containing protein</fullName>
    </recommendedName>
</protein>
<dbReference type="Gene3D" id="3.30.70.270">
    <property type="match status" value="1"/>
</dbReference>